<evidence type="ECO:0000256" key="1">
    <source>
        <dbReference type="SAM" id="MobiDB-lite"/>
    </source>
</evidence>
<proteinExistence type="predicted"/>
<reference evidence="2 3" key="1">
    <citation type="journal article" date="2011" name="PLoS Genet.">
        <title>Azospirillum genomes reveal transition of bacteria from aquatic to terrestrial environments.</title>
        <authorList>
            <person name="Wisniewski-Dye F."/>
            <person name="Borziak K."/>
            <person name="Khalsa-Moyers G."/>
            <person name="Alexandre G."/>
            <person name="Sukharnikov L.O."/>
            <person name="Wuichet K."/>
            <person name="Hurst G.B."/>
            <person name="McDonald W.H."/>
            <person name="Robertson J.S."/>
            <person name="Barbe V."/>
            <person name="Calteau A."/>
            <person name="Rouy Z."/>
            <person name="Mangenot S."/>
            <person name="Prigent-Combaret C."/>
            <person name="Normand P."/>
            <person name="Boyer M."/>
            <person name="Siguier P."/>
            <person name="Dessaux Y."/>
            <person name="Elmerich C."/>
            <person name="Condemine G."/>
            <person name="Krishnen G."/>
            <person name="Kennedy I."/>
            <person name="Paterson A.H."/>
            <person name="Gonzalez V."/>
            <person name="Mavingui P."/>
            <person name="Zhulin I.B."/>
        </authorList>
    </citation>
    <scope>NUCLEOTIDE SEQUENCE [LARGE SCALE GENOMIC DNA]</scope>
    <source>
        <strain evidence="2 3">Sp245</strain>
    </source>
</reference>
<dbReference type="EMBL" id="HE577327">
    <property type="protein sequence ID" value="CCC97067.1"/>
    <property type="molecule type" value="Genomic_DNA"/>
</dbReference>
<keyword evidence="3" id="KW-1185">Reference proteome</keyword>
<accession>A0A9P1NKZ8</accession>
<evidence type="ECO:0000313" key="2">
    <source>
        <dbReference type="EMBL" id="CCC97067.1"/>
    </source>
</evidence>
<protein>
    <submittedName>
        <fullName evidence="2">Uncharacterized protein</fullName>
    </submittedName>
</protein>
<dbReference type="KEGG" id="abs:AZOBR_40236"/>
<organism evidence="2 3">
    <name type="scientific">Azospirillum baldaniorum</name>
    <dbReference type="NCBI Taxonomy" id="1064539"/>
    <lineage>
        <taxon>Bacteria</taxon>
        <taxon>Pseudomonadati</taxon>
        <taxon>Pseudomonadota</taxon>
        <taxon>Alphaproteobacteria</taxon>
        <taxon>Rhodospirillales</taxon>
        <taxon>Azospirillaceae</taxon>
        <taxon>Azospirillum</taxon>
    </lineage>
</organism>
<sequence>MRVHSSHPVVTPLSVRTMTLRPPDHPYDDGPVRAVSASVVPDTRWR</sequence>
<feature type="compositionally biased region" description="Basic and acidic residues" evidence="1">
    <location>
        <begin position="22"/>
        <end position="31"/>
    </location>
</feature>
<name>A0A9P1NKZ8_9PROT</name>
<evidence type="ECO:0000313" key="3">
    <source>
        <dbReference type="Proteomes" id="UP000007319"/>
    </source>
</evidence>
<dbReference type="AlphaFoldDB" id="A0A9P1NKZ8"/>
<feature type="region of interest" description="Disordered" evidence="1">
    <location>
        <begin position="1"/>
        <end position="46"/>
    </location>
</feature>
<gene>
    <name evidence="2" type="ORF">AZOBR_40236</name>
</gene>
<dbReference type="Proteomes" id="UP000007319">
    <property type="component" value="Chromosome"/>
</dbReference>